<dbReference type="InterPro" id="IPR036397">
    <property type="entry name" value="RNaseH_sf"/>
</dbReference>
<dbReference type="PANTHER" id="PTHR46564">
    <property type="entry name" value="TRANSPOSASE"/>
    <property type="match status" value="1"/>
</dbReference>
<dbReference type="Pfam" id="PF13592">
    <property type="entry name" value="HTH_33"/>
    <property type="match status" value="1"/>
</dbReference>
<dbReference type="EMBL" id="VDMB01000001">
    <property type="protein sequence ID" value="TYT76089.1"/>
    <property type="molecule type" value="Genomic_DNA"/>
</dbReference>
<dbReference type="Pfam" id="PF13518">
    <property type="entry name" value="HTH_28"/>
    <property type="match status" value="1"/>
</dbReference>
<dbReference type="OrthoDB" id="5504200at2"/>
<dbReference type="GO" id="GO:0003676">
    <property type="term" value="F:nucleic acid binding"/>
    <property type="evidence" value="ECO:0007669"/>
    <property type="project" value="InterPro"/>
</dbReference>
<dbReference type="InterPro" id="IPR047655">
    <property type="entry name" value="Transpos_IS630-like"/>
</dbReference>
<comment type="caution">
    <text evidence="4">The sequence shown here is derived from an EMBL/GenBank/DDBJ whole genome shotgun (WGS) entry which is preliminary data.</text>
</comment>
<dbReference type="RefSeq" id="WP_139445105.1">
    <property type="nucleotide sequence ID" value="NZ_VDMB01000001.1"/>
</dbReference>
<evidence type="ECO:0000313" key="4">
    <source>
        <dbReference type="EMBL" id="TYT76089.1"/>
    </source>
</evidence>
<dbReference type="AlphaFoldDB" id="A0A5Q4VEG4"/>
<accession>A0A5Q4VEG4</accession>
<dbReference type="PANTHER" id="PTHR46564:SF1">
    <property type="entry name" value="TRANSPOSASE"/>
    <property type="match status" value="1"/>
</dbReference>
<feature type="domain" description="Insertion element IS150 protein InsJ-like helix-turn-helix" evidence="2">
    <location>
        <begin position="18"/>
        <end position="69"/>
    </location>
</feature>
<dbReference type="Proteomes" id="UP000321899">
    <property type="component" value="Unassembled WGS sequence"/>
</dbReference>
<keyword evidence="5" id="KW-1185">Reference proteome</keyword>
<feature type="domain" description="Winged helix-turn helix" evidence="3">
    <location>
        <begin position="96"/>
        <end position="153"/>
    </location>
</feature>
<evidence type="ECO:0000259" key="1">
    <source>
        <dbReference type="Pfam" id="PF13358"/>
    </source>
</evidence>
<evidence type="ECO:0000313" key="5">
    <source>
        <dbReference type="Proteomes" id="UP000321899"/>
    </source>
</evidence>
<dbReference type="Gene3D" id="3.30.420.10">
    <property type="entry name" value="Ribonuclease H-like superfamily/Ribonuclease H"/>
    <property type="match status" value="1"/>
</dbReference>
<proteinExistence type="predicted"/>
<organism evidence="4 5">
    <name type="scientific">Desulfobotulus mexicanus</name>
    <dbReference type="NCBI Taxonomy" id="2586642"/>
    <lineage>
        <taxon>Bacteria</taxon>
        <taxon>Pseudomonadati</taxon>
        <taxon>Thermodesulfobacteriota</taxon>
        <taxon>Desulfobacteria</taxon>
        <taxon>Desulfobacterales</taxon>
        <taxon>Desulfobacteraceae</taxon>
        <taxon>Desulfobotulus</taxon>
    </lineage>
</organism>
<dbReference type="InterPro" id="IPR009057">
    <property type="entry name" value="Homeodomain-like_sf"/>
</dbReference>
<name>A0A5Q4VEG4_9BACT</name>
<sequence>MKKQDARKLDHKTREAIRIRAVQQIESGESPEVIARALGYHRSAIYQWIAKYRKGGLDALKTKPIPGRPVKFHTKDFDELFWKIADKNPMDYGFPFALWTREMIREFIKKEFDVSISNATVGRLLKKIGFSPQKPLKKAWQRDEDRVKEWVENEFPEIKKQAEKENAKIFFADESTVRSDYHSGTTWAPTGVTPVVEKTGARFGINMVSAISPSGELRFMTIDGKMNSDKFISFLKRLIYKADSPIFLIVDGHPVHKSGKVNKFVEETAGKLRLFFLPPYSPHLNPDEMVWGYLKHHKIGKMVVSGPEDLRKKVFSILRSLQKKTVRVASFFRAQDTQYILA</sequence>
<reference evidence="4 5" key="1">
    <citation type="submission" date="2019-06" db="EMBL/GenBank/DDBJ databases">
        <title>Desulfobotulus mexicanus sp. nov., a novel sulfate-reducing bacterium isolated from the sediment of an alkaline crater lake in Mexico.</title>
        <authorList>
            <person name="Hirschler-Rea A."/>
        </authorList>
    </citation>
    <scope>NUCLEOTIDE SEQUENCE [LARGE SCALE GENOMIC DNA]</scope>
    <source>
        <strain evidence="4 5">PAR22N</strain>
    </source>
</reference>
<dbReference type="InterPro" id="IPR025959">
    <property type="entry name" value="Winged_HTH_dom"/>
</dbReference>
<protein>
    <submittedName>
        <fullName evidence="4">IS630 family transposase</fullName>
    </submittedName>
</protein>
<dbReference type="InterPro" id="IPR055247">
    <property type="entry name" value="InsJ-like_HTH"/>
</dbReference>
<dbReference type="InterPro" id="IPR038717">
    <property type="entry name" value="Tc1-like_DDE_dom"/>
</dbReference>
<evidence type="ECO:0000259" key="2">
    <source>
        <dbReference type="Pfam" id="PF13518"/>
    </source>
</evidence>
<dbReference type="Pfam" id="PF13358">
    <property type="entry name" value="DDE_3"/>
    <property type="match status" value="1"/>
</dbReference>
<dbReference type="SUPFAM" id="SSF46689">
    <property type="entry name" value="Homeodomain-like"/>
    <property type="match status" value="1"/>
</dbReference>
<evidence type="ECO:0000259" key="3">
    <source>
        <dbReference type="Pfam" id="PF13592"/>
    </source>
</evidence>
<gene>
    <name evidence="4" type="ORF">FIM25_00605</name>
</gene>
<feature type="domain" description="Tc1-like transposase DDE" evidence="1">
    <location>
        <begin position="169"/>
        <end position="297"/>
    </location>
</feature>
<dbReference type="NCBIfam" id="NF033545">
    <property type="entry name" value="transpos_IS630"/>
    <property type="match status" value="1"/>
</dbReference>